<reference evidence="1" key="1">
    <citation type="journal article" date="2020" name="Microbiol. Resour. Announc.">
        <title>Complete Genome Sequence of Novel Psychrotolerant Legionella Strain TUM19329, Isolated from Antarctic Lake Sediment.</title>
        <authorList>
            <person name="Shimada S."/>
            <person name="Nakai R."/>
            <person name="Aoki K."/>
            <person name="Shimoeda N."/>
            <person name="Ohno G."/>
            <person name="Miyazaki Y."/>
            <person name="Kudoh S."/>
            <person name="Imura S."/>
            <person name="Watanabe K."/>
            <person name="Ishii Y."/>
            <person name="Tateda K."/>
        </authorList>
    </citation>
    <scope>NUCLEOTIDE SEQUENCE [LARGE SCALE GENOMIC DNA]</scope>
    <source>
        <strain evidence="1">TUM19329</strain>
    </source>
</reference>
<protein>
    <submittedName>
        <fullName evidence="1">Uncharacterized protein</fullName>
    </submittedName>
</protein>
<proteinExistence type="predicted"/>
<dbReference type="KEGG" id="lant:TUM19329_32280"/>
<dbReference type="RefSeq" id="WP_173238092.1">
    <property type="nucleotide sequence ID" value="NZ_AP022839.1"/>
</dbReference>
<keyword evidence="2" id="KW-1185">Reference proteome</keyword>
<dbReference type="AlphaFoldDB" id="A0A6F8T9R8"/>
<organism evidence="1 2">
    <name type="scientific">Legionella antarctica</name>
    <dbReference type="NCBI Taxonomy" id="2708020"/>
    <lineage>
        <taxon>Bacteria</taxon>
        <taxon>Pseudomonadati</taxon>
        <taxon>Pseudomonadota</taxon>
        <taxon>Gammaproteobacteria</taxon>
        <taxon>Legionellales</taxon>
        <taxon>Legionellaceae</taxon>
        <taxon>Legionella</taxon>
    </lineage>
</organism>
<dbReference type="EMBL" id="AP022839">
    <property type="protein sequence ID" value="BCA96867.1"/>
    <property type="molecule type" value="Genomic_DNA"/>
</dbReference>
<name>A0A6F8T9R8_9GAMM</name>
<gene>
    <name evidence="1" type="ORF">TUM19329_32280</name>
</gene>
<dbReference type="Proteomes" id="UP000502894">
    <property type="component" value="Chromosome"/>
</dbReference>
<evidence type="ECO:0000313" key="2">
    <source>
        <dbReference type="Proteomes" id="UP000502894"/>
    </source>
</evidence>
<sequence>MGKFFKDKKNKINLSDENYEILCKALNSTKSACIASTSALVVNDLTARVHPDRMTQYIENSLIAVNGIGKIRTFLFKISKHLEEKNLDFLDAKMPIKNILLASGAGMIWVRMSGTKLRKNKSYSSIIYS</sequence>
<evidence type="ECO:0000313" key="1">
    <source>
        <dbReference type="EMBL" id="BCA96867.1"/>
    </source>
</evidence>
<accession>A0A6F8T9R8</accession>